<sequence>MSEDTDVEDAVAALRRALSEPSEGNVVNLLEALLPFAPPGLEWGIEFSYLAGITYMLEDGKVLAVRVSRDEFGPFMQTSVASVGLEAVPSQALKQVVDDVGGFAHRVAKHLRSWLERAPPNHPKRGRVAKLLEALEKEGVA</sequence>
<protein>
    <submittedName>
        <fullName evidence="1">Uncharacterized protein</fullName>
    </submittedName>
</protein>
<name>A0A832ZWK6_CALS0</name>
<evidence type="ECO:0000313" key="2">
    <source>
        <dbReference type="Proteomes" id="UP000608579"/>
    </source>
</evidence>
<accession>A0A832ZWK6</accession>
<organism evidence="1 2">
    <name type="scientific">Caldiarchaeum subterraneum</name>
    <dbReference type="NCBI Taxonomy" id="311458"/>
    <lineage>
        <taxon>Archaea</taxon>
        <taxon>Nitrososphaerota</taxon>
        <taxon>Candidatus Caldarchaeales</taxon>
        <taxon>Candidatus Caldarchaeaceae</taxon>
        <taxon>Candidatus Caldarchaeum</taxon>
    </lineage>
</organism>
<evidence type="ECO:0000313" key="1">
    <source>
        <dbReference type="EMBL" id="HIQ30176.1"/>
    </source>
</evidence>
<dbReference type="AlphaFoldDB" id="A0A832ZWK6"/>
<comment type="caution">
    <text evidence="1">The sequence shown here is derived from an EMBL/GenBank/DDBJ whole genome shotgun (WGS) entry which is preliminary data.</text>
</comment>
<gene>
    <name evidence="1" type="ORF">EYH45_06395</name>
</gene>
<dbReference type="Proteomes" id="UP000608579">
    <property type="component" value="Unassembled WGS sequence"/>
</dbReference>
<proteinExistence type="predicted"/>
<reference evidence="1" key="1">
    <citation type="journal article" date="2020" name="ISME J.">
        <title>Gammaproteobacteria mediating utilization of methyl-, sulfur- and petroleum organic compounds in deep ocean hydrothermal plumes.</title>
        <authorList>
            <person name="Zhou Z."/>
            <person name="Liu Y."/>
            <person name="Pan J."/>
            <person name="Cron B.R."/>
            <person name="Toner B.M."/>
            <person name="Anantharaman K."/>
            <person name="Breier J.A."/>
            <person name="Dick G.J."/>
            <person name="Li M."/>
        </authorList>
    </citation>
    <scope>NUCLEOTIDE SEQUENCE</scope>
    <source>
        <strain evidence="1">SZUA-1515</strain>
    </source>
</reference>
<dbReference type="EMBL" id="DQVM01000120">
    <property type="protein sequence ID" value="HIQ30176.1"/>
    <property type="molecule type" value="Genomic_DNA"/>
</dbReference>